<feature type="domain" description="BFD-like [2Fe-2S]-binding" evidence="1">
    <location>
        <begin position="9"/>
        <end position="56"/>
    </location>
</feature>
<keyword evidence="3" id="KW-1185">Reference proteome</keyword>
<accession>A0A0D2I252</accession>
<dbReference type="EMBL" id="ARQD01000002">
    <property type="protein sequence ID" value="KIX85230.1"/>
    <property type="molecule type" value="Genomic_DNA"/>
</dbReference>
<dbReference type="STRING" id="1306947.J120_02800"/>
<protein>
    <recommendedName>
        <fullName evidence="1">BFD-like [2Fe-2S]-binding domain-containing protein</fullName>
    </recommendedName>
</protein>
<sequence>MNIPGPDYLVCTCMAVMYSELWQALAEGADLNALKDQFMIGSGCSSCIDEVQSIVHAHQKTK</sequence>
<name>A0A0D2I252_9BACT</name>
<organism evidence="2 3">
    <name type="scientific">candidate division TM6 bacterium JCVI TM6SC1</name>
    <dbReference type="NCBI Taxonomy" id="1306947"/>
    <lineage>
        <taxon>Bacteria</taxon>
        <taxon>Candidatus Babelota</taxon>
        <taxon>Vermiphilus</taxon>
    </lineage>
</organism>
<dbReference type="AlphaFoldDB" id="A0A0D2I252"/>
<evidence type="ECO:0000259" key="1">
    <source>
        <dbReference type="Pfam" id="PF04324"/>
    </source>
</evidence>
<dbReference type="Proteomes" id="UP000032214">
    <property type="component" value="Unassembled WGS sequence"/>
</dbReference>
<evidence type="ECO:0000313" key="3">
    <source>
        <dbReference type="Proteomes" id="UP000032214"/>
    </source>
</evidence>
<dbReference type="Pfam" id="PF04324">
    <property type="entry name" value="Fer2_BFD"/>
    <property type="match status" value="1"/>
</dbReference>
<proteinExistence type="predicted"/>
<dbReference type="InterPro" id="IPR041854">
    <property type="entry name" value="BFD-like_2Fe2S-bd_dom_sf"/>
</dbReference>
<evidence type="ECO:0000313" key="2">
    <source>
        <dbReference type="EMBL" id="KIX85230.1"/>
    </source>
</evidence>
<gene>
    <name evidence="2" type="ORF">J120_02800</name>
</gene>
<dbReference type="InterPro" id="IPR007419">
    <property type="entry name" value="BFD-like_2Fe2S-bd_dom"/>
</dbReference>
<dbReference type="Gene3D" id="1.10.10.1100">
    <property type="entry name" value="BFD-like [2Fe-2S]-binding domain"/>
    <property type="match status" value="1"/>
</dbReference>
<comment type="caution">
    <text evidence="2">The sequence shown here is derived from an EMBL/GenBank/DDBJ whole genome shotgun (WGS) entry which is preliminary data.</text>
</comment>
<reference evidence="2 3" key="1">
    <citation type="journal article" date="2013" name="Proc. Natl. Acad. Sci. U.S.A.">
        <title>Candidate phylum TM6 genome recovered from a hospital sink biofilm provides genomic insights into this uncultivated phylum.</title>
        <authorList>
            <person name="McLean J.S."/>
            <person name="Lombardo M.J."/>
            <person name="Badger J.H."/>
            <person name="Edlund A."/>
            <person name="Novotny M."/>
            <person name="Yee-Greenbaum J."/>
            <person name="Vyahhi N."/>
            <person name="Hall A.P."/>
            <person name="Yang Y."/>
            <person name="Dupont C.L."/>
            <person name="Ziegler M.G."/>
            <person name="Chitsaz H."/>
            <person name="Allen A.E."/>
            <person name="Yooseph S."/>
            <person name="Tesler G."/>
            <person name="Pevzner P.A."/>
            <person name="Friedman R.M."/>
            <person name="Nealson K.H."/>
            <person name="Venter J.C."/>
            <person name="Lasken R.S."/>
        </authorList>
    </citation>
    <scope>NUCLEOTIDE SEQUENCE [LARGE SCALE GENOMIC DNA]</scope>
    <source>
        <strain evidence="2 3">TM6SC1</strain>
    </source>
</reference>